<name>A0A1X0XJK1_MYCSI</name>
<dbReference type="EMBL" id="MZZM01000042">
    <property type="protein sequence ID" value="ORJ53018.1"/>
    <property type="molecule type" value="Genomic_DNA"/>
</dbReference>
<evidence type="ECO:0000256" key="1">
    <source>
        <dbReference type="SAM" id="MobiDB-lite"/>
    </source>
</evidence>
<sequence>MELQRQPTHRDLSGHRQCARRSHQSPARARCAGLPRHPAHPGNWPRPRRRRPHHQPRTRFRRAVRRRPRPGRYRAATGGQSRGATWIDRRARPHRPRRQLLCHLLDQDLRSPTPIGRRTAMLTNTWRHRLEASGTGLRRAVAAVGLSACSVVALSTIWGWITDDPIDVDGPARSAVNRTALVGSYAQDCVTRWLTATAARQQSLHDCWSLHEPLRLPTTPAVIVSSPAVSAVTLVSDNDTTQQWSVVITVAERPFEAATPHTTYYRLPVLYTRYGVRANALPARINGPGVGADAPLGYPSALAATSPAFATVSGFVSSFLTAAPGLERYVTPDSGLLAAADYRSAQVTKLVANHSAPEDTVPAEGTTLHVLATVSAVTAQFAPVQLDYPIALKVTSGRWSVTGLDYAPLLAAGAELTPVIPAAAAAPR</sequence>
<reference evidence="2 3" key="1">
    <citation type="submission" date="2017-03" db="EMBL/GenBank/DDBJ databases">
        <title>Genomic insights into Mycobacterium simiae human colonization.</title>
        <authorList>
            <person name="Steffani J.L."/>
            <person name="Brunck M.E."/>
            <person name="Cruz E."/>
            <person name="Montiel R."/>
            <person name="Barona F."/>
        </authorList>
    </citation>
    <scope>NUCLEOTIDE SEQUENCE [LARGE SCALE GENOMIC DNA]</scope>
    <source>
        <strain evidence="2 3">MsiGto</strain>
    </source>
</reference>
<protein>
    <recommendedName>
        <fullName evidence="4">Conjugal transfer protein</fullName>
    </recommendedName>
</protein>
<dbReference type="Proteomes" id="UP000193040">
    <property type="component" value="Unassembled WGS sequence"/>
</dbReference>
<evidence type="ECO:0000313" key="3">
    <source>
        <dbReference type="Proteomes" id="UP000193040"/>
    </source>
</evidence>
<gene>
    <name evidence="2" type="ORF">B5M45_29880</name>
</gene>
<keyword evidence="3" id="KW-1185">Reference proteome</keyword>
<accession>A0A1X0XJK1</accession>
<comment type="caution">
    <text evidence="2">The sequence shown here is derived from an EMBL/GenBank/DDBJ whole genome shotgun (WGS) entry which is preliminary data.</text>
</comment>
<dbReference type="InterPro" id="IPR024735">
    <property type="entry name" value="TcpC"/>
</dbReference>
<dbReference type="Pfam" id="PF12642">
    <property type="entry name" value="TpcC"/>
    <property type="match status" value="1"/>
</dbReference>
<feature type="region of interest" description="Disordered" evidence="1">
    <location>
        <begin position="1"/>
        <end position="83"/>
    </location>
</feature>
<evidence type="ECO:0008006" key="4">
    <source>
        <dbReference type="Google" id="ProtNLM"/>
    </source>
</evidence>
<organism evidence="2 3">
    <name type="scientific">Mycobacterium simiae</name>
    <name type="common">Mycobacterium habana</name>
    <dbReference type="NCBI Taxonomy" id="1784"/>
    <lineage>
        <taxon>Bacteria</taxon>
        <taxon>Bacillati</taxon>
        <taxon>Actinomycetota</taxon>
        <taxon>Actinomycetes</taxon>
        <taxon>Mycobacteriales</taxon>
        <taxon>Mycobacteriaceae</taxon>
        <taxon>Mycobacterium</taxon>
        <taxon>Mycobacterium simiae complex</taxon>
    </lineage>
</organism>
<feature type="compositionally biased region" description="Basic residues" evidence="1">
    <location>
        <begin position="46"/>
        <end position="72"/>
    </location>
</feature>
<dbReference type="AlphaFoldDB" id="A0A1X0XJK1"/>
<evidence type="ECO:0000313" key="2">
    <source>
        <dbReference type="EMBL" id="ORJ53018.1"/>
    </source>
</evidence>
<proteinExistence type="predicted"/>